<dbReference type="PANTHER" id="PTHR10878">
    <property type="entry name" value="SEGMENT POLARITY PROTEIN DISHEVELLED"/>
    <property type="match status" value="1"/>
</dbReference>
<dbReference type="SMART" id="SM00021">
    <property type="entry name" value="DAX"/>
    <property type="match status" value="1"/>
</dbReference>
<dbReference type="InterPro" id="IPR036034">
    <property type="entry name" value="PDZ_sf"/>
</dbReference>
<dbReference type="Pfam" id="PF00778">
    <property type="entry name" value="DIX"/>
    <property type="match status" value="1"/>
</dbReference>
<reference evidence="12" key="1">
    <citation type="submission" date="2017-02" db="UniProtKB">
        <authorList>
            <consortium name="WormBaseParasite"/>
        </authorList>
    </citation>
    <scope>IDENTIFICATION</scope>
</reference>
<dbReference type="Pfam" id="PF00595">
    <property type="entry name" value="PDZ"/>
    <property type="match status" value="1"/>
</dbReference>
<dbReference type="InterPro" id="IPR029071">
    <property type="entry name" value="Ubiquitin-like_domsf"/>
</dbReference>
<keyword evidence="3" id="KW-0963">Cytoplasm</keyword>
<reference evidence="10 11" key="2">
    <citation type="submission" date="2018-11" db="EMBL/GenBank/DDBJ databases">
        <authorList>
            <consortium name="Pathogen Informatics"/>
        </authorList>
    </citation>
    <scope>NUCLEOTIDE SEQUENCE [LARGE SCALE GENOMIC DNA]</scope>
</reference>
<dbReference type="PANTHER" id="PTHR10878:SF25">
    <property type="entry name" value="SEGMENT POLARITY PROTEIN DISHEVELLED"/>
    <property type="match status" value="1"/>
</dbReference>
<dbReference type="EMBL" id="UYWX01000286">
    <property type="protein sequence ID" value="VDM17894.1"/>
    <property type="molecule type" value="Genomic_DNA"/>
</dbReference>
<feature type="compositionally biased region" description="Polar residues" evidence="6">
    <location>
        <begin position="127"/>
        <end position="136"/>
    </location>
</feature>
<dbReference type="InterPro" id="IPR001158">
    <property type="entry name" value="DIX"/>
</dbReference>
<keyword evidence="11" id="KW-1185">Reference proteome</keyword>
<dbReference type="FunFam" id="2.40.240.130:FF:000001">
    <property type="entry name" value="Segment polarity protein dishevelled homolog DVL-1"/>
    <property type="match status" value="1"/>
</dbReference>
<dbReference type="PROSITE" id="PS50841">
    <property type="entry name" value="DIX"/>
    <property type="match status" value="1"/>
</dbReference>
<dbReference type="GO" id="GO:0005109">
    <property type="term" value="F:frizzled binding"/>
    <property type="evidence" value="ECO:0007669"/>
    <property type="project" value="TreeGrafter"/>
</dbReference>
<dbReference type="AlphaFoldDB" id="A0A0R3WKX0"/>
<evidence type="ECO:0000256" key="6">
    <source>
        <dbReference type="SAM" id="MobiDB-lite"/>
    </source>
</evidence>
<evidence type="ECO:0000256" key="3">
    <source>
        <dbReference type="ARBA" id="ARBA00022490"/>
    </source>
</evidence>
<evidence type="ECO:0000256" key="7">
    <source>
        <dbReference type="SAM" id="Phobius"/>
    </source>
</evidence>
<sequence length="401" mass="44509">MEDTKIIYHIDDENTPYLVKLSVNADKVTLGDFKAALNRPNYKFFFKSVDADFGVVKEEISDDSACLPCFNGRVIAWFYTVVLKLIFVLFAWKLVTADGSAKSDNHSSTGDGLVARTGDFHDEPGRNATSNKANANDNRDECETCGDSESVCSGDHLPPLRNFQSYKQGKFSCPPSFLIPALLLGPRLELDASMSIKPTRQCETHNAIERMETKTQLYMCLVHKYTVYEGNWISHSSFTFILKGKMPNSDLESTSFFDSEDESSRFSTATGTTMSSIRYGAHRQRRRRRFMPISRISEDASSYSSMTDSTMSLNIMTVTLKMEAVNYLGISIVGQSNRAGDGGIYVGSIMRGGAVALDGRIEPGDMLLEVNGISFEDMSNDDAVRVLREQVQKPGYISSAI</sequence>
<dbReference type="InterPro" id="IPR038207">
    <property type="entry name" value="DIX_dom_sf"/>
</dbReference>
<organism evidence="12">
    <name type="scientific">Hydatigena taeniaeformis</name>
    <name type="common">Feline tapeworm</name>
    <name type="synonym">Taenia taeniaeformis</name>
    <dbReference type="NCBI Taxonomy" id="6205"/>
    <lineage>
        <taxon>Eukaryota</taxon>
        <taxon>Metazoa</taxon>
        <taxon>Spiralia</taxon>
        <taxon>Lophotrochozoa</taxon>
        <taxon>Platyhelminthes</taxon>
        <taxon>Cestoda</taxon>
        <taxon>Eucestoda</taxon>
        <taxon>Cyclophyllidea</taxon>
        <taxon>Taeniidae</taxon>
        <taxon>Hydatigera</taxon>
    </lineage>
</organism>
<dbReference type="Pfam" id="PF02377">
    <property type="entry name" value="Dishevelled"/>
    <property type="match status" value="1"/>
</dbReference>
<keyword evidence="2" id="KW-0217">Developmental protein</keyword>
<dbReference type="SUPFAM" id="SSF50156">
    <property type="entry name" value="PDZ domain-like"/>
    <property type="match status" value="1"/>
</dbReference>
<feature type="region of interest" description="Disordered" evidence="6">
    <location>
        <begin position="100"/>
        <end position="140"/>
    </location>
</feature>
<comment type="subcellular location">
    <subcellularLocation>
        <location evidence="1">Cytoplasm</location>
    </subcellularLocation>
</comment>
<keyword evidence="7" id="KW-0812">Transmembrane</keyword>
<evidence type="ECO:0000313" key="12">
    <source>
        <dbReference type="WBParaSite" id="TTAC_0000139101-mRNA-1"/>
    </source>
</evidence>
<gene>
    <name evidence="10" type="ORF">TTAC_LOCUS1378</name>
</gene>
<dbReference type="STRING" id="6205.A0A0R3WKX0"/>
<feature type="transmembrane region" description="Helical" evidence="7">
    <location>
        <begin position="74"/>
        <end position="95"/>
    </location>
</feature>
<feature type="domain" description="PDZ" evidence="8">
    <location>
        <begin position="317"/>
        <end position="389"/>
    </location>
</feature>
<dbReference type="GO" id="GO:0060070">
    <property type="term" value="P:canonical Wnt signaling pathway"/>
    <property type="evidence" value="ECO:0007669"/>
    <property type="project" value="TreeGrafter"/>
</dbReference>
<feature type="domain" description="DIX" evidence="9">
    <location>
        <begin position="1"/>
        <end position="82"/>
    </location>
</feature>
<dbReference type="InterPro" id="IPR015506">
    <property type="entry name" value="Dsh/Dvl-rel"/>
</dbReference>
<dbReference type="Proteomes" id="UP000274429">
    <property type="component" value="Unassembled WGS sequence"/>
</dbReference>
<dbReference type="SMART" id="SM00228">
    <property type="entry name" value="PDZ"/>
    <property type="match status" value="1"/>
</dbReference>
<keyword evidence="7" id="KW-0472">Membrane</keyword>
<dbReference type="WBParaSite" id="TTAC_0000139101-mRNA-1">
    <property type="protein sequence ID" value="TTAC_0000139101-mRNA-1"/>
    <property type="gene ID" value="TTAC_0000139101"/>
</dbReference>
<dbReference type="GO" id="GO:0005829">
    <property type="term" value="C:cytosol"/>
    <property type="evidence" value="ECO:0007669"/>
    <property type="project" value="TreeGrafter"/>
</dbReference>
<dbReference type="FunFam" id="2.30.42.10:FF:000203">
    <property type="entry name" value="DiSHevelled related"/>
    <property type="match status" value="1"/>
</dbReference>
<evidence type="ECO:0000256" key="4">
    <source>
        <dbReference type="ARBA" id="ARBA00022687"/>
    </source>
</evidence>
<dbReference type="InterPro" id="IPR001478">
    <property type="entry name" value="PDZ"/>
</dbReference>
<dbReference type="PROSITE" id="PS50106">
    <property type="entry name" value="PDZ"/>
    <property type="match status" value="1"/>
</dbReference>
<proteinExistence type="predicted"/>
<evidence type="ECO:0000259" key="8">
    <source>
        <dbReference type="PROSITE" id="PS50106"/>
    </source>
</evidence>
<accession>A0A0R3WKX0</accession>
<evidence type="ECO:0000256" key="5">
    <source>
        <dbReference type="PROSITE-ProRule" id="PRU00069"/>
    </source>
</evidence>
<dbReference type="SUPFAM" id="SSF54236">
    <property type="entry name" value="Ubiquitin-like"/>
    <property type="match status" value="1"/>
</dbReference>
<evidence type="ECO:0000313" key="11">
    <source>
        <dbReference type="Proteomes" id="UP000274429"/>
    </source>
</evidence>
<name>A0A0R3WKX0_HYDTA</name>
<dbReference type="OrthoDB" id="10031689at2759"/>
<keyword evidence="7" id="KW-1133">Transmembrane helix</keyword>
<dbReference type="Gene3D" id="2.40.240.130">
    <property type="match status" value="1"/>
</dbReference>
<evidence type="ECO:0000256" key="1">
    <source>
        <dbReference type="ARBA" id="ARBA00004496"/>
    </source>
</evidence>
<keyword evidence="4 5" id="KW-0879">Wnt signaling pathway</keyword>
<evidence type="ECO:0000256" key="2">
    <source>
        <dbReference type="ARBA" id="ARBA00022473"/>
    </source>
</evidence>
<evidence type="ECO:0000313" key="10">
    <source>
        <dbReference type="EMBL" id="VDM17894.1"/>
    </source>
</evidence>
<protein>
    <submittedName>
        <fullName evidence="12">PDZ domain-containing protein</fullName>
    </submittedName>
</protein>
<dbReference type="Gene3D" id="2.30.42.10">
    <property type="match status" value="1"/>
</dbReference>
<dbReference type="CDD" id="cd06717">
    <property type="entry name" value="PDZ_Dishevelled-like"/>
    <property type="match status" value="1"/>
</dbReference>
<dbReference type="InterPro" id="IPR003351">
    <property type="entry name" value="Dishevelled_protein_dom"/>
</dbReference>
<evidence type="ECO:0000259" key="9">
    <source>
        <dbReference type="PROSITE" id="PS50841"/>
    </source>
</evidence>